<evidence type="ECO:0000259" key="1">
    <source>
        <dbReference type="PROSITE" id="PS50003"/>
    </source>
</evidence>
<dbReference type="InterPro" id="IPR002048">
    <property type="entry name" value="EF_hand_dom"/>
</dbReference>
<feature type="domain" description="PH" evidence="1">
    <location>
        <begin position="334"/>
        <end position="430"/>
    </location>
</feature>
<reference evidence="3" key="1">
    <citation type="submission" date="2022-10" db="EMBL/GenBank/DDBJ databases">
        <title>Novel sulphate-reducing endosymbionts in the free-living metamonad Anaeramoeba.</title>
        <authorList>
            <person name="Jerlstrom-Hultqvist J."/>
            <person name="Cepicka I."/>
            <person name="Gallot-Lavallee L."/>
            <person name="Salas-Leiva D."/>
            <person name="Curtis B.A."/>
            <person name="Zahonova K."/>
            <person name="Pipaliya S."/>
            <person name="Dacks J."/>
            <person name="Roger A.J."/>
        </authorList>
    </citation>
    <scope>NUCLEOTIDE SEQUENCE</scope>
    <source>
        <strain evidence="3">BMAN</strain>
    </source>
</reference>
<feature type="domain" description="PH" evidence="1">
    <location>
        <begin position="119"/>
        <end position="239"/>
    </location>
</feature>
<evidence type="ECO:0000259" key="2">
    <source>
        <dbReference type="PROSITE" id="PS50222"/>
    </source>
</evidence>
<dbReference type="InterPro" id="IPR011993">
    <property type="entry name" value="PH-like_dom_sf"/>
</dbReference>
<protein>
    <submittedName>
        <fullName evidence="3">Sesquipedalian</fullName>
    </submittedName>
</protein>
<dbReference type="EMBL" id="JAPDFW010000066">
    <property type="protein sequence ID" value="KAJ5075277.1"/>
    <property type="molecule type" value="Genomic_DNA"/>
</dbReference>
<dbReference type="SUPFAM" id="SSF50729">
    <property type="entry name" value="PH domain-like"/>
    <property type="match status" value="4"/>
</dbReference>
<evidence type="ECO:0000313" key="4">
    <source>
        <dbReference type="Proteomes" id="UP001149090"/>
    </source>
</evidence>
<sequence length="730" mass="85822">MSDQKDEKNVTDNEIIKSGNLTKQGGKHKTWKKRWFVLKSNHTLVYYKNQNTNHPLGAISLDGGYVFKASYKNSFQIVQEESRDFFIQASSPQLREEWMDAITKSILLLTPERKYQDRKPHLTGNLKKEGQRFRRWKDFHFHLYDNIITYYQNEQKIEFPLGVIFLNNLQAKIEFNNNQDTPVIRLNHPTRNSIVLLPILPKEESQKGQQTKLEKFEKEKEMFNQLLNSWFQNIDFYAQKCTKEHKNRLNRKLMASFYADSSPSPVQGRRNLNIHEIEKGQDESPLRSPLEQSNDIDLENNQQNQDIVSANDSQIEQVQPTQKKQTRHLQSFTNIFFDGYLWISSNKMKRKRYWFLLNGIYLFYSRAAKSITEPKGFILISKSIIIADLDLAAQPFTIILKQSTDSEYLIECDTKEEQISWVNNMKSAIQSFYYFLRLSSNLNKQGFLSCLPSDSKKQWKKKFFIIRSDHLDYYKMNPENPDAIPDLSQKAQHSIPLKGAQLKPANSITKKPLSFEIGSTEGKHMLFFAESHTDYLEWIKTLHGSITVADGMEMQFEKLDKQDIKILKRLCSFREIELNLMFQRFCDDYPKKYMTYENLVDFFGKIGITNRKQIQILFLGFNKSKNGQLNFRELFIGLYCLFHGSFVDKMAFGFSIFDSEGDGKVTPQSIWKIFAEYFNMENKDLLVQIEKMFEHFDSSKKGYLTLEEFLDLSSETKYLIKSFNIFSIEN</sequence>
<gene>
    <name evidence="3" type="ORF">M0811_07630</name>
</gene>
<dbReference type="CDD" id="cd00821">
    <property type="entry name" value="PH"/>
    <property type="match status" value="1"/>
</dbReference>
<organism evidence="3 4">
    <name type="scientific">Anaeramoeba ignava</name>
    <name type="common">Anaerobic marine amoeba</name>
    <dbReference type="NCBI Taxonomy" id="1746090"/>
    <lineage>
        <taxon>Eukaryota</taxon>
        <taxon>Metamonada</taxon>
        <taxon>Anaeramoebidae</taxon>
        <taxon>Anaeramoeba</taxon>
    </lineage>
</organism>
<evidence type="ECO:0000313" key="3">
    <source>
        <dbReference type="EMBL" id="KAJ5075277.1"/>
    </source>
</evidence>
<name>A0A9Q0LLZ5_ANAIG</name>
<dbReference type="Gene3D" id="1.10.238.10">
    <property type="entry name" value="EF-hand"/>
    <property type="match status" value="1"/>
</dbReference>
<feature type="domain" description="PH" evidence="1">
    <location>
        <begin position="14"/>
        <end position="107"/>
    </location>
</feature>
<dbReference type="InterPro" id="IPR051707">
    <property type="entry name" value="PI-Interact_SigTrans_Reg"/>
</dbReference>
<feature type="domain" description="PH" evidence="1">
    <location>
        <begin position="441"/>
        <end position="547"/>
    </location>
</feature>
<dbReference type="Proteomes" id="UP001149090">
    <property type="component" value="Unassembled WGS sequence"/>
</dbReference>
<keyword evidence="4" id="KW-1185">Reference proteome</keyword>
<dbReference type="InterPro" id="IPR001849">
    <property type="entry name" value="PH_domain"/>
</dbReference>
<dbReference type="Gene3D" id="2.30.29.30">
    <property type="entry name" value="Pleckstrin-homology domain (PH domain)/Phosphotyrosine-binding domain (PTB)"/>
    <property type="match status" value="4"/>
</dbReference>
<feature type="domain" description="EF-hand" evidence="2">
    <location>
        <begin position="684"/>
        <end position="719"/>
    </location>
</feature>
<proteinExistence type="predicted"/>
<dbReference type="Pfam" id="PF00169">
    <property type="entry name" value="PH"/>
    <property type="match status" value="3"/>
</dbReference>
<dbReference type="AlphaFoldDB" id="A0A9Q0LLZ5"/>
<comment type="caution">
    <text evidence="3">The sequence shown here is derived from an EMBL/GenBank/DDBJ whole genome shotgun (WGS) entry which is preliminary data.</text>
</comment>
<accession>A0A9Q0LLZ5</accession>
<dbReference type="GO" id="GO:0005509">
    <property type="term" value="F:calcium ion binding"/>
    <property type="evidence" value="ECO:0007669"/>
    <property type="project" value="InterPro"/>
</dbReference>
<dbReference type="PROSITE" id="PS50222">
    <property type="entry name" value="EF_HAND_2"/>
    <property type="match status" value="1"/>
</dbReference>
<dbReference type="OrthoDB" id="191686at2759"/>
<dbReference type="CDD" id="cd00051">
    <property type="entry name" value="EFh"/>
    <property type="match status" value="1"/>
</dbReference>
<dbReference type="PANTHER" id="PTHR14336">
    <property type="entry name" value="TANDEM PH DOMAIN CONTAINING PROTEIN"/>
    <property type="match status" value="1"/>
</dbReference>
<dbReference type="InterPro" id="IPR011992">
    <property type="entry name" value="EF-hand-dom_pair"/>
</dbReference>
<dbReference type="PROSITE" id="PS50003">
    <property type="entry name" value="PH_DOMAIN"/>
    <property type="match status" value="4"/>
</dbReference>
<dbReference type="FunFam" id="2.30.29.30:FF:000286">
    <property type="entry name" value="PH-protein kinase domain containing protein"/>
    <property type="match status" value="1"/>
</dbReference>
<dbReference type="SMART" id="SM00233">
    <property type="entry name" value="PH"/>
    <property type="match status" value="4"/>
</dbReference>
<dbReference type="SUPFAM" id="SSF47473">
    <property type="entry name" value="EF-hand"/>
    <property type="match status" value="1"/>
</dbReference>